<dbReference type="OrthoDB" id="9801228at2"/>
<sequence length="98" mass="10743">MESPVQLTEKAKSEIKTTLAANKIPDSYGLRVGLKGGACSGSFMLGFDTATEHDQTYMVDDIKIFVDRRHLMYVIGLSVDYEEGANGTGYTVSTDEKK</sequence>
<feature type="domain" description="Core" evidence="1">
    <location>
        <begin position="5"/>
        <end position="88"/>
    </location>
</feature>
<gene>
    <name evidence="2" type="ORF">SAMN05660293_00861</name>
</gene>
<dbReference type="Proteomes" id="UP000190897">
    <property type="component" value="Unassembled WGS sequence"/>
</dbReference>
<dbReference type="InterPro" id="IPR035903">
    <property type="entry name" value="HesB-like_dom_sf"/>
</dbReference>
<dbReference type="Gene3D" id="2.60.300.12">
    <property type="entry name" value="HesB-like domain"/>
    <property type="match status" value="1"/>
</dbReference>
<dbReference type="Pfam" id="PF01521">
    <property type="entry name" value="Fe-S_biosyn"/>
    <property type="match status" value="1"/>
</dbReference>
<dbReference type="InterPro" id="IPR000361">
    <property type="entry name" value="ATAP_core_dom"/>
</dbReference>
<dbReference type="AlphaFoldDB" id="A0A1T5C3F2"/>
<reference evidence="3" key="1">
    <citation type="submission" date="2017-02" db="EMBL/GenBank/DDBJ databases">
        <authorList>
            <person name="Varghese N."/>
            <person name="Submissions S."/>
        </authorList>
    </citation>
    <scope>NUCLEOTIDE SEQUENCE [LARGE SCALE GENOMIC DNA]</scope>
    <source>
        <strain evidence="3">DSM 22270</strain>
    </source>
</reference>
<evidence type="ECO:0000313" key="2">
    <source>
        <dbReference type="EMBL" id="SKB53931.1"/>
    </source>
</evidence>
<evidence type="ECO:0000259" key="1">
    <source>
        <dbReference type="Pfam" id="PF01521"/>
    </source>
</evidence>
<dbReference type="RefSeq" id="WP_082213394.1">
    <property type="nucleotide sequence ID" value="NZ_FUZA01000001.1"/>
</dbReference>
<dbReference type="EMBL" id="FUZA01000001">
    <property type="protein sequence ID" value="SKB53931.1"/>
    <property type="molecule type" value="Genomic_DNA"/>
</dbReference>
<evidence type="ECO:0000313" key="3">
    <source>
        <dbReference type="Proteomes" id="UP000190897"/>
    </source>
</evidence>
<dbReference type="SUPFAM" id="SSF89360">
    <property type="entry name" value="HesB-like domain"/>
    <property type="match status" value="1"/>
</dbReference>
<protein>
    <submittedName>
        <fullName evidence="2">Iron-sulfur cluster assembly protein</fullName>
    </submittedName>
</protein>
<name>A0A1T5C3F2_9BACT</name>
<proteinExistence type="predicted"/>
<organism evidence="2 3">
    <name type="scientific">Dyadobacter psychrophilus</name>
    <dbReference type="NCBI Taxonomy" id="651661"/>
    <lineage>
        <taxon>Bacteria</taxon>
        <taxon>Pseudomonadati</taxon>
        <taxon>Bacteroidota</taxon>
        <taxon>Cytophagia</taxon>
        <taxon>Cytophagales</taxon>
        <taxon>Spirosomataceae</taxon>
        <taxon>Dyadobacter</taxon>
    </lineage>
</organism>
<accession>A0A1T5C3F2</accession>
<keyword evidence="3" id="KW-1185">Reference proteome</keyword>
<dbReference type="STRING" id="651661.SAMN05660293_00861"/>